<dbReference type="EMBL" id="JAODUO010006758">
    <property type="protein sequence ID" value="KAK2139049.1"/>
    <property type="molecule type" value="Genomic_DNA"/>
</dbReference>
<dbReference type="Proteomes" id="UP001209878">
    <property type="component" value="Unassembled WGS sequence"/>
</dbReference>
<reference evidence="1" key="1">
    <citation type="journal article" date="2023" name="Mol. Biol. Evol.">
        <title>Third-Generation Sequencing Reveals the Adaptive Role of the Epigenome in Three Deep-Sea Polychaetes.</title>
        <authorList>
            <person name="Perez M."/>
            <person name="Aroh O."/>
            <person name="Sun Y."/>
            <person name="Lan Y."/>
            <person name="Juniper S.K."/>
            <person name="Young C.R."/>
            <person name="Angers B."/>
            <person name="Qian P.Y."/>
        </authorList>
    </citation>
    <scope>NUCLEOTIDE SEQUENCE</scope>
    <source>
        <strain evidence="1">R07B-5</strain>
    </source>
</reference>
<gene>
    <name evidence="1" type="ORF">NP493_6770g00005</name>
</gene>
<name>A0AAD9IQL0_RIDPI</name>
<sequence length="412" mass="45297">KVNAPFVVTLEEEGASQACPIHVTNCPVNTPPAPGSEIRFNVTVVVDQPLRGYFRFAVTCAEGLGRYVDIYGNFRRRKPKFAMTPTSISASLTLGKQYTFVVNVTNVGLRPATGVRVELPNEPMLSLVSFGTTGEDSEGDGTMSLAPGDSAVLVLAASTSDREPLGRRSGTLMIRSLQINAAISYRFVLVSSDKLDLMVRVEDEFTYFADGRPLLAGAKVTLRSRLRSVSLTQYTNESGIAVFSDIREDYYGLYTSANKHIGDTRVILATPSDNDVTVFLQRTAVTYSWVVKRVTYEDVYKITLEATFETHVPMPVVTITPRELDLEVLQRGLMPVINFELTNHGLIRAENVTFTLPSSGSHPFMHFEMDGGELGSIDANTTMVVPVRVVIDEAKKQSYIAQYGTISKRSNP</sequence>
<organism evidence="1 2">
    <name type="scientific">Ridgeia piscesae</name>
    <name type="common">Tubeworm</name>
    <dbReference type="NCBI Taxonomy" id="27915"/>
    <lineage>
        <taxon>Eukaryota</taxon>
        <taxon>Metazoa</taxon>
        <taxon>Spiralia</taxon>
        <taxon>Lophotrochozoa</taxon>
        <taxon>Annelida</taxon>
        <taxon>Polychaeta</taxon>
        <taxon>Sedentaria</taxon>
        <taxon>Canalipalpata</taxon>
        <taxon>Sabellida</taxon>
        <taxon>Siboglinidae</taxon>
        <taxon>Ridgeia</taxon>
    </lineage>
</organism>
<proteinExistence type="predicted"/>
<evidence type="ECO:0000313" key="2">
    <source>
        <dbReference type="Proteomes" id="UP001209878"/>
    </source>
</evidence>
<accession>A0AAD9IQL0</accession>
<keyword evidence="2" id="KW-1185">Reference proteome</keyword>
<evidence type="ECO:0000313" key="1">
    <source>
        <dbReference type="EMBL" id="KAK2139049.1"/>
    </source>
</evidence>
<protein>
    <submittedName>
        <fullName evidence="1">Uncharacterized protein</fullName>
    </submittedName>
</protein>
<comment type="caution">
    <text evidence="1">The sequence shown here is derived from an EMBL/GenBank/DDBJ whole genome shotgun (WGS) entry which is preliminary data.</text>
</comment>
<dbReference type="AlphaFoldDB" id="A0AAD9IQL0"/>
<feature type="non-terminal residue" evidence="1">
    <location>
        <position position="412"/>
    </location>
</feature>